<keyword evidence="2" id="KW-1185">Reference proteome</keyword>
<evidence type="ECO:0000313" key="2">
    <source>
        <dbReference type="Proteomes" id="UP000479000"/>
    </source>
</evidence>
<name>A0A6H5HPE1_9HEMI</name>
<dbReference type="Proteomes" id="UP000479000">
    <property type="component" value="Unassembled WGS sequence"/>
</dbReference>
<dbReference type="AlphaFoldDB" id="A0A6H5HPE1"/>
<feature type="non-terminal residue" evidence="1">
    <location>
        <position position="51"/>
    </location>
</feature>
<gene>
    <name evidence="1" type="ORF">NTEN_LOCUS22545</name>
</gene>
<organism evidence="1 2">
    <name type="scientific">Nesidiocoris tenuis</name>
    <dbReference type="NCBI Taxonomy" id="355587"/>
    <lineage>
        <taxon>Eukaryota</taxon>
        <taxon>Metazoa</taxon>
        <taxon>Ecdysozoa</taxon>
        <taxon>Arthropoda</taxon>
        <taxon>Hexapoda</taxon>
        <taxon>Insecta</taxon>
        <taxon>Pterygota</taxon>
        <taxon>Neoptera</taxon>
        <taxon>Paraneoptera</taxon>
        <taxon>Hemiptera</taxon>
        <taxon>Heteroptera</taxon>
        <taxon>Panheteroptera</taxon>
        <taxon>Cimicomorpha</taxon>
        <taxon>Miridae</taxon>
        <taxon>Dicyphina</taxon>
        <taxon>Nesidiocoris</taxon>
    </lineage>
</organism>
<evidence type="ECO:0000313" key="1">
    <source>
        <dbReference type="EMBL" id="CAB0018796.1"/>
    </source>
</evidence>
<accession>A0A6H5HPE1</accession>
<reference evidence="1 2" key="1">
    <citation type="submission" date="2020-02" db="EMBL/GenBank/DDBJ databases">
        <authorList>
            <person name="Ferguson B K."/>
        </authorList>
    </citation>
    <scope>NUCLEOTIDE SEQUENCE [LARGE SCALE GENOMIC DNA]</scope>
</reference>
<dbReference type="EMBL" id="CADCXU010033238">
    <property type="protein sequence ID" value="CAB0018796.1"/>
    <property type="molecule type" value="Genomic_DNA"/>
</dbReference>
<protein>
    <submittedName>
        <fullName evidence="1">Uncharacterized protein</fullName>
    </submittedName>
</protein>
<sequence length="51" mass="5870">MIYTRLKPVKNSYYLAFKLEVSDTGPVSETGAFTPSRFRVIKNCRNFKPVV</sequence>
<proteinExistence type="predicted"/>